<dbReference type="PANTHER" id="PTHR12929">
    <property type="entry name" value="SOLUTE CARRIER FAMILY 52"/>
    <property type="match status" value="1"/>
</dbReference>
<gene>
    <name evidence="11" type="ORF">JRQ81_010988</name>
</gene>
<dbReference type="GO" id="GO:0032217">
    <property type="term" value="F:riboflavin transmembrane transporter activity"/>
    <property type="evidence" value="ECO:0007669"/>
    <property type="project" value="UniProtKB-UniRule"/>
</dbReference>
<comment type="caution">
    <text evidence="11">The sequence shown here is derived from an EMBL/GenBank/DDBJ whole genome shotgun (WGS) entry which is preliminary data.</text>
</comment>
<evidence type="ECO:0000256" key="8">
    <source>
        <dbReference type="ARBA" id="ARBA00023136"/>
    </source>
</evidence>
<feature type="transmembrane region" description="Helical" evidence="9">
    <location>
        <begin position="332"/>
        <end position="353"/>
    </location>
</feature>
<feature type="transmembrane region" description="Helical" evidence="9">
    <location>
        <begin position="278"/>
        <end position="299"/>
    </location>
</feature>
<evidence type="ECO:0000256" key="10">
    <source>
        <dbReference type="SAM" id="MobiDB-lite"/>
    </source>
</evidence>
<organism evidence="11 12">
    <name type="scientific">Phrynocephalus forsythii</name>
    <dbReference type="NCBI Taxonomy" id="171643"/>
    <lineage>
        <taxon>Eukaryota</taxon>
        <taxon>Metazoa</taxon>
        <taxon>Chordata</taxon>
        <taxon>Craniata</taxon>
        <taxon>Vertebrata</taxon>
        <taxon>Euteleostomi</taxon>
        <taxon>Lepidosauria</taxon>
        <taxon>Squamata</taxon>
        <taxon>Bifurcata</taxon>
        <taxon>Unidentata</taxon>
        <taxon>Episquamata</taxon>
        <taxon>Toxicofera</taxon>
        <taxon>Iguania</taxon>
        <taxon>Acrodonta</taxon>
        <taxon>Agamidae</taxon>
        <taxon>Agaminae</taxon>
        <taxon>Phrynocephalus</taxon>
    </lineage>
</organism>
<keyword evidence="8 9" id="KW-0472">Membrane</keyword>
<evidence type="ECO:0000256" key="5">
    <source>
        <dbReference type="ARBA" id="ARBA00022475"/>
    </source>
</evidence>
<dbReference type="InterPro" id="IPR009357">
    <property type="entry name" value="Riboflavin_transptr"/>
</dbReference>
<feature type="transmembrane region" description="Helical" evidence="9">
    <location>
        <begin position="451"/>
        <end position="474"/>
    </location>
</feature>
<evidence type="ECO:0000256" key="7">
    <source>
        <dbReference type="ARBA" id="ARBA00022989"/>
    </source>
</evidence>
<evidence type="ECO:0000256" key="2">
    <source>
        <dbReference type="ARBA" id="ARBA00004651"/>
    </source>
</evidence>
<comment type="catalytic activity">
    <reaction evidence="1 9">
        <text>riboflavin(in) = riboflavin(out)</text>
        <dbReference type="Rhea" id="RHEA:35015"/>
        <dbReference type="ChEBI" id="CHEBI:57986"/>
    </reaction>
</comment>
<feature type="region of interest" description="Disordered" evidence="10">
    <location>
        <begin position="358"/>
        <end position="401"/>
    </location>
</feature>
<evidence type="ECO:0000313" key="11">
    <source>
        <dbReference type="EMBL" id="KAJ7338255.1"/>
    </source>
</evidence>
<keyword evidence="6 9" id="KW-0812">Transmembrane</keyword>
<dbReference type="OrthoDB" id="9995836at2759"/>
<feature type="transmembrane region" description="Helical" evidence="9">
    <location>
        <begin position="546"/>
        <end position="566"/>
    </location>
</feature>
<dbReference type="Proteomes" id="UP001142489">
    <property type="component" value="Unassembled WGS sequence"/>
</dbReference>
<evidence type="ECO:0000256" key="9">
    <source>
        <dbReference type="RuleBase" id="RU368035"/>
    </source>
</evidence>
<keyword evidence="12" id="KW-1185">Reference proteome</keyword>
<feature type="transmembrane region" description="Helical" evidence="9">
    <location>
        <begin position="182"/>
        <end position="203"/>
    </location>
</feature>
<dbReference type="Pfam" id="PF06237">
    <property type="entry name" value="SLC52_ribofla_tr"/>
    <property type="match status" value="1"/>
</dbReference>
<feature type="transmembrane region" description="Helical" evidence="9">
    <location>
        <begin position="481"/>
        <end position="501"/>
    </location>
</feature>
<comment type="similarity">
    <text evidence="3 9">Belongs to the riboflavin transporter family.</text>
</comment>
<comment type="function">
    <text evidence="9">Plasma membrane transporter mediating the uptake by cells of the water soluble vitamin B2/riboflavin that plays a key role in biochemical oxidation-reduction reactions of the carbohydrate, lipid, and amino acid metabolism.</text>
</comment>
<dbReference type="PANTHER" id="PTHR12929:SF1">
    <property type="entry name" value="SOLUTE CARRIER FAMILY 52, RIBOFLAVIN TRANSPORTER, MEMBER 2"/>
    <property type="match status" value="1"/>
</dbReference>
<evidence type="ECO:0000313" key="12">
    <source>
        <dbReference type="Proteomes" id="UP001142489"/>
    </source>
</evidence>
<feature type="transmembrane region" description="Helical" evidence="9">
    <location>
        <begin position="139"/>
        <end position="162"/>
    </location>
</feature>
<comment type="subcellular location">
    <subcellularLocation>
        <location evidence="2 9">Cell membrane</location>
        <topology evidence="2 9">Multi-pass membrane protein</topology>
    </subcellularLocation>
</comment>
<keyword evidence="7 9" id="KW-1133">Transmembrane helix</keyword>
<evidence type="ECO:0000256" key="3">
    <source>
        <dbReference type="ARBA" id="ARBA00006366"/>
    </source>
</evidence>
<name>A0A9Q1B5M5_9SAUR</name>
<feature type="transmembrane region" description="Helical" evidence="9">
    <location>
        <begin position="513"/>
        <end position="534"/>
    </location>
</feature>
<feature type="transmembrane region" description="Helical" evidence="9">
    <location>
        <begin position="419"/>
        <end position="439"/>
    </location>
</feature>
<protein>
    <recommendedName>
        <fullName evidence="9">Riboflavin transporter</fullName>
    </recommendedName>
</protein>
<dbReference type="EMBL" id="JAPFRF010000003">
    <property type="protein sequence ID" value="KAJ7338255.1"/>
    <property type="molecule type" value="Genomic_DNA"/>
</dbReference>
<dbReference type="AlphaFoldDB" id="A0A9Q1B5M5"/>
<evidence type="ECO:0000256" key="4">
    <source>
        <dbReference type="ARBA" id="ARBA00022448"/>
    </source>
</evidence>
<reference evidence="11" key="1">
    <citation type="journal article" date="2023" name="DNA Res.">
        <title>Chromosome-level genome assembly of Phrynocephalus forsythii using third-generation DNA sequencing and Hi-C analysis.</title>
        <authorList>
            <person name="Qi Y."/>
            <person name="Zhao W."/>
            <person name="Zhao Y."/>
            <person name="Niu C."/>
            <person name="Cao S."/>
            <person name="Zhang Y."/>
        </authorList>
    </citation>
    <scope>NUCLEOTIDE SEQUENCE</scope>
    <source>
        <tissue evidence="11">Muscle</tissue>
    </source>
</reference>
<feature type="transmembrane region" description="Helical" evidence="9">
    <location>
        <begin position="247"/>
        <end position="271"/>
    </location>
</feature>
<accession>A0A9Q1B5M5</accession>
<dbReference type="GO" id="GO:0005886">
    <property type="term" value="C:plasma membrane"/>
    <property type="evidence" value="ECO:0007669"/>
    <property type="project" value="UniProtKB-SubCell"/>
</dbReference>
<evidence type="ECO:0000256" key="1">
    <source>
        <dbReference type="ARBA" id="ARBA00000215"/>
    </source>
</evidence>
<evidence type="ECO:0000256" key="6">
    <source>
        <dbReference type="ARBA" id="ARBA00022692"/>
    </source>
</evidence>
<keyword evidence="5 9" id="KW-1003">Cell membrane</keyword>
<feature type="transmembrane region" description="Helical" evidence="9">
    <location>
        <begin position="215"/>
        <end position="235"/>
    </location>
</feature>
<sequence length="587" mass="61940">MAVGKENDSFSLLYRVGDDASGSVAFWRWRHVIRAGGKDKQQQQQQPVASGSLGPAGLHEGAFSPFFSGRCQALNGHAPTHRTWVVPQSIVCGCPPVSLNAPAGGATPAVKPKGTLKEGALALVGLVFGKGGAFAVEPFWNCPAVVTHVLVALFGMGSWVSVNSLWVELPVVVKKLPERWNLPAYLSVLIALGNVGPVSVTLAHHFAPGRLKEQWLIHAIQGLSLVAAVFLALFWDATAEVGGERHSLAYLVLTLALSLACCTSNVSFLPFMYQFPPLFIRTFFIGQGLSALLPCVLALGQGVGQVACLNDTGGANGSRAHYLEENFSASTYFWLLVGLLALSALAFLALVAWHRRGGAPPQEKSPSKDSVGTEESFPLQMDETPTSEPHHPHHPARSAAPGEAAAAAAAPPFWTRRNAFLLVLLGVSNALTNGVLPSVQSYSCLPYGDMAYHLSVVLSNIANPVACFLAMFLLCRSSLGLSVISAAGCVFGAYLMVLAALSPCPPLVGTSPGIALVVTSWILFMGLFSYLKVVIGSLLHEAGHSALVWCGAVIQAGSLVGALSMFPLTSIYHLFHSGMDCVDNCPA</sequence>
<keyword evidence="4 9" id="KW-0813">Transport</keyword>
<proteinExistence type="inferred from homology"/>